<protein>
    <recommendedName>
        <fullName evidence="2">PCI domain-containing protein</fullName>
    </recommendedName>
</protein>
<dbReference type="InterPro" id="IPR054179">
    <property type="entry name" value="PSD13_N"/>
</dbReference>
<evidence type="ECO:0000259" key="2">
    <source>
        <dbReference type="PROSITE" id="PS50250"/>
    </source>
</evidence>
<evidence type="ECO:0000313" key="3">
    <source>
        <dbReference type="EMBL" id="KAG2422451.1"/>
    </source>
</evidence>
<evidence type="ECO:0000256" key="1">
    <source>
        <dbReference type="ARBA" id="ARBA00022942"/>
    </source>
</evidence>
<dbReference type="OrthoDB" id="1093at2759"/>
<dbReference type="Pfam" id="PF22037">
    <property type="entry name" value="PSD13_N"/>
    <property type="match status" value="1"/>
</dbReference>
<dbReference type="GO" id="GO:0005829">
    <property type="term" value="C:cytosol"/>
    <property type="evidence" value="ECO:0007669"/>
    <property type="project" value="TreeGrafter"/>
</dbReference>
<keyword evidence="4" id="KW-1185">Reference proteome</keyword>
<dbReference type="InterPro" id="IPR035298">
    <property type="entry name" value="PSMD13"/>
</dbReference>
<dbReference type="GO" id="GO:0005634">
    <property type="term" value="C:nucleus"/>
    <property type="evidence" value="ECO:0007669"/>
    <property type="project" value="TreeGrafter"/>
</dbReference>
<dbReference type="PANTHER" id="PTHR10539:SF0">
    <property type="entry name" value="26S PROTEASOME NON-ATPASE REGULATORY SUBUNIT 13"/>
    <property type="match status" value="1"/>
</dbReference>
<dbReference type="SMART" id="SM00088">
    <property type="entry name" value="PINT"/>
    <property type="match status" value="1"/>
</dbReference>
<name>A0A835SM12_CHLIN</name>
<dbReference type="GO" id="GO:0005198">
    <property type="term" value="F:structural molecule activity"/>
    <property type="evidence" value="ECO:0007669"/>
    <property type="project" value="TreeGrafter"/>
</dbReference>
<sequence length="402" mass="43474">MAPSALDSLEALQTDFPDLVEDIQELANLYQRKLWHQLTLKVEACFHSSAFNRGDIPVRLFKGFVSDFGHKINFLKLAQFAVHACKFQPNPAAACDLLTSVITKLEELKQPRTAEAVLFLRMHVAQHKLETGDLAECKAITESVTEALGKLHDVDPSVCAAVYYVTSLLAKAQSSYADFYRSSLMYLSFVSSDSLQPDFKLRLAVDVSLAALLGDGVYSFGQLLQHPIVGSLDGTPSQWLHEMLEAFNNGGMHAYDALCAKYATQLNAQPALVAHERRLREKITIMSLLDLISSRPPEARAIALADIGARTKLDTDGVEFLLMKALALNLIQGVIDEVAAIVEVTWVTPRILTPAQLEGIKGRLDGWVGRVAAVAAALESESVGMLAAVNGGGSAAAVGVSA</sequence>
<dbReference type="EMBL" id="JAEHOC010000106">
    <property type="protein sequence ID" value="KAG2422451.1"/>
    <property type="molecule type" value="Genomic_DNA"/>
</dbReference>
<keyword evidence="1" id="KW-0647">Proteasome</keyword>
<dbReference type="AlphaFoldDB" id="A0A835SM12"/>
<accession>A0A835SM12</accession>
<proteinExistence type="predicted"/>
<gene>
    <name evidence="3" type="ORF">HXX76_016021</name>
</gene>
<dbReference type="PROSITE" id="PS50250">
    <property type="entry name" value="PCI"/>
    <property type="match status" value="1"/>
</dbReference>
<dbReference type="PANTHER" id="PTHR10539">
    <property type="entry name" value="26S PROTEASOME NON-ATPASE REGULATORY SUBUNIT 13"/>
    <property type="match status" value="1"/>
</dbReference>
<dbReference type="Pfam" id="PF01399">
    <property type="entry name" value="PCI"/>
    <property type="match status" value="1"/>
</dbReference>
<feature type="domain" description="PCI" evidence="2">
    <location>
        <begin position="178"/>
        <end position="349"/>
    </location>
</feature>
<dbReference type="InterPro" id="IPR000717">
    <property type="entry name" value="PCI_dom"/>
</dbReference>
<evidence type="ECO:0000313" key="4">
    <source>
        <dbReference type="Proteomes" id="UP000650467"/>
    </source>
</evidence>
<dbReference type="Proteomes" id="UP000650467">
    <property type="component" value="Unassembled WGS sequence"/>
</dbReference>
<reference evidence="3" key="1">
    <citation type="journal article" date="2020" name="bioRxiv">
        <title>Comparative genomics of Chlamydomonas.</title>
        <authorList>
            <person name="Craig R.J."/>
            <person name="Hasan A.R."/>
            <person name="Ness R.W."/>
            <person name="Keightley P.D."/>
        </authorList>
    </citation>
    <scope>NUCLEOTIDE SEQUENCE</scope>
    <source>
        <strain evidence="3">SAG 7.73</strain>
    </source>
</reference>
<dbReference type="GO" id="GO:0006511">
    <property type="term" value="P:ubiquitin-dependent protein catabolic process"/>
    <property type="evidence" value="ECO:0007669"/>
    <property type="project" value="TreeGrafter"/>
</dbReference>
<comment type="caution">
    <text evidence="3">The sequence shown here is derived from an EMBL/GenBank/DDBJ whole genome shotgun (WGS) entry which is preliminary data.</text>
</comment>
<organism evidence="3 4">
    <name type="scientific">Chlamydomonas incerta</name>
    <dbReference type="NCBI Taxonomy" id="51695"/>
    <lineage>
        <taxon>Eukaryota</taxon>
        <taxon>Viridiplantae</taxon>
        <taxon>Chlorophyta</taxon>
        <taxon>core chlorophytes</taxon>
        <taxon>Chlorophyceae</taxon>
        <taxon>CS clade</taxon>
        <taxon>Chlamydomonadales</taxon>
        <taxon>Chlamydomonadaceae</taxon>
        <taxon>Chlamydomonas</taxon>
    </lineage>
</organism>
<dbReference type="GO" id="GO:0008541">
    <property type="term" value="C:proteasome regulatory particle, lid subcomplex"/>
    <property type="evidence" value="ECO:0007669"/>
    <property type="project" value="TreeGrafter"/>
</dbReference>